<dbReference type="Gene3D" id="3.30.450.40">
    <property type="match status" value="1"/>
</dbReference>
<evidence type="ECO:0000256" key="5">
    <source>
        <dbReference type="ARBA" id="ARBA00022729"/>
    </source>
</evidence>
<evidence type="ECO:0000256" key="7">
    <source>
        <dbReference type="ARBA" id="ARBA00023012"/>
    </source>
</evidence>
<dbReference type="PANTHER" id="PTHR45339">
    <property type="entry name" value="HYBRID SIGNAL TRANSDUCTION HISTIDINE KINASE J"/>
    <property type="match status" value="1"/>
</dbReference>
<keyword evidence="8" id="KW-0843">Virulence</keyword>
<dbReference type="CDD" id="cd16922">
    <property type="entry name" value="HATPase_EvgS-ArcB-TorS-like"/>
    <property type="match status" value="1"/>
</dbReference>
<dbReference type="PANTHER" id="PTHR45339:SF1">
    <property type="entry name" value="HYBRID SIGNAL TRANSDUCTION HISTIDINE KINASE J"/>
    <property type="match status" value="1"/>
</dbReference>
<dbReference type="RefSeq" id="WP_070251538.1">
    <property type="nucleotide sequence ID" value="NZ_LROM01000134.1"/>
</dbReference>
<dbReference type="Pfam" id="PF00072">
    <property type="entry name" value="Response_reg"/>
    <property type="match status" value="3"/>
</dbReference>
<feature type="domain" description="Response regulatory" evidence="15">
    <location>
        <begin position="795"/>
        <end position="908"/>
    </location>
</feature>
<keyword evidence="13" id="KW-0472">Membrane</keyword>
<evidence type="ECO:0000256" key="11">
    <source>
        <dbReference type="PROSITE-ProRule" id="PRU00169"/>
    </source>
</evidence>
<dbReference type="GO" id="GO:0000155">
    <property type="term" value="F:phosphorelay sensor kinase activity"/>
    <property type="evidence" value="ECO:0007669"/>
    <property type="project" value="InterPro"/>
</dbReference>
<accession>A0A1E7WC11</accession>
<feature type="modified residue" description="4-aspartylphosphate" evidence="11">
    <location>
        <position position="1113"/>
    </location>
</feature>
<dbReference type="EC" id="2.7.13.3" evidence="2"/>
<feature type="domain" description="Response regulatory" evidence="15">
    <location>
        <begin position="917"/>
        <end position="1033"/>
    </location>
</feature>
<dbReference type="CDD" id="cd19410">
    <property type="entry name" value="HK9-like_sensor"/>
    <property type="match status" value="1"/>
</dbReference>
<dbReference type="PROSITE" id="PS50109">
    <property type="entry name" value="HIS_KIN"/>
    <property type="match status" value="1"/>
</dbReference>
<dbReference type="CDD" id="cd00156">
    <property type="entry name" value="REC"/>
    <property type="match status" value="2"/>
</dbReference>
<dbReference type="Pfam" id="PF00512">
    <property type="entry name" value="HisKA"/>
    <property type="match status" value="1"/>
</dbReference>
<dbReference type="InterPro" id="IPR001789">
    <property type="entry name" value="Sig_transdc_resp-reg_receiver"/>
</dbReference>
<name>A0A1E7WC11_9BURK</name>
<evidence type="ECO:0000256" key="10">
    <source>
        <dbReference type="ARBA" id="ARBA00070152"/>
    </source>
</evidence>
<dbReference type="Pfam" id="PF13185">
    <property type="entry name" value="GAF_2"/>
    <property type="match status" value="1"/>
</dbReference>
<evidence type="ECO:0000259" key="15">
    <source>
        <dbReference type="PROSITE" id="PS50110"/>
    </source>
</evidence>
<keyword evidence="3 11" id="KW-0597">Phosphoprotein</keyword>
<comment type="function">
    <text evidence="9">Member of the two-component regulatory system BvgS/BvgA. Phosphorylates BvgA via a four-step phosphorelay in response to environmental signals.</text>
</comment>
<keyword evidence="5" id="KW-0732">Signal</keyword>
<feature type="modified residue" description="4-aspartylphosphate" evidence="11">
    <location>
        <position position="966"/>
    </location>
</feature>
<dbReference type="Proteomes" id="UP000175989">
    <property type="component" value="Unassembled WGS sequence"/>
</dbReference>
<dbReference type="SUPFAM" id="SSF52172">
    <property type="entry name" value="CheY-like"/>
    <property type="match status" value="3"/>
</dbReference>
<evidence type="ECO:0000313" key="17">
    <source>
        <dbReference type="Proteomes" id="UP000175989"/>
    </source>
</evidence>
<dbReference type="InterPro" id="IPR007891">
    <property type="entry name" value="CHASE3"/>
</dbReference>
<feature type="domain" description="Histidine kinase" evidence="14">
    <location>
        <begin position="493"/>
        <end position="713"/>
    </location>
</feature>
<dbReference type="InterPro" id="IPR036097">
    <property type="entry name" value="HisK_dim/P_sf"/>
</dbReference>
<feature type="domain" description="Response regulatory" evidence="15">
    <location>
        <begin position="1063"/>
        <end position="1180"/>
    </location>
</feature>
<dbReference type="Pfam" id="PF02518">
    <property type="entry name" value="HATPase_c"/>
    <property type="match status" value="1"/>
</dbReference>
<comment type="catalytic activity">
    <reaction evidence="1">
        <text>ATP + protein L-histidine = ADP + protein N-phospho-L-histidine.</text>
        <dbReference type="EC" id="2.7.13.3"/>
    </reaction>
</comment>
<evidence type="ECO:0000256" key="2">
    <source>
        <dbReference type="ARBA" id="ARBA00012438"/>
    </source>
</evidence>
<dbReference type="Pfam" id="PF05227">
    <property type="entry name" value="CHASE3"/>
    <property type="match status" value="1"/>
</dbReference>
<evidence type="ECO:0000259" key="14">
    <source>
        <dbReference type="PROSITE" id="PS50109"/>
    </source>
</evidence>
<keyword evidence="4 16" id="KW-0808">Transferase</keyword>
<evidence type="ECO:0000256" key="8">
    <source>
        <dbReference type="ARBA" id="ARBA00023026"/>
    </source>
</evidence>
<feature type="transmembrane region" description="Helical" evidence="13">
    <location>
        <begin position="182"/>
        <end position="205"/>
    </location>
</feature>
<dbReference type="InterPro" id="IPR003018">
    <property type="entry name" value="GAF"/>
</dbReference>
<dbReference type="SMART" id="SM00448">
    <property type="entry name" value="REC"/>
    <property type="match status" value="3"/>
</dbReference>
<organism evidence="16 17">
    <name type="scientific">Duganella phyllosphaerae</name>
    <dbReference type="NCBI Taxonomy" id="762836"/>
    <lineage>
        <taxon>Bacteria</taxon>
        <taxon>Pseudomonadati</taxon>
        <taxon>Pseudomonadota</taxon>
        <taxon>Betaproteobacteria</taxon>
        <taxon>Burkholderiales</taxon>
        <taxon>Oxalobacteraceae</taxon>
        <taxon>Telluria group</taxon>
        <taxon>Duganella</taxon>
    </lineage>
</organism>
<gene>
    <name evidence="16" type="primary">rpfC_6</name>
    <name evidence="16" type="ORF">DUPY_46070</name>
</gene>
<evidence type="ECO:0000256" key="9">
    <source>
        <dbReference type="ARBA" id="ARBA00058004"/>
    </source>
</evidence>
<dbReference type="FunFam" id="3.30.565.10:FF:000010">
    <property type="entry name" value="Sensor histidine kinase RcsC"/>
    <property type="match status" value="1"/>
</dbReference>
<keyword evidence="13" id="KW-1133">Transmembrane helix</keyword>
<evidence type="ECO:0000313" key="16">
    <source>
        <dbReference type="EMBL" id="OEZ94377.1"/>
    </source>
</evidence>
<dbReference type="SUPFAM" id="SSF55781">
    <property type="entry name" value="GAF domain-like"/>
    <property type="match status" value="1"/>
</dbReference>
<dbReference type="SUPFAM" id="SSF47384">
    <property type="entry name" value="Homodimeric domain of signal transducing histidine kinase"/>
    <property type="match status" value="1"/>
</dbReference>
<evidence type="ECO:0000256" key="4">
    <source>
        <dbReference type="ARBA" id="ARBA00022679"/>
    </source>
</evidence>
<keyword evidence="7" id="KW-0902">Two-component regulatory system</keyword>
<dbReference type="InterPro" id="IPR003661">
    <property type="entry name" value="HisK_dim/P_dom"/>
</dbReference>
<dbReference type="PATRIC" id="fig|762836.4.peg.4741"/>
<evidence type="ECO:0000256" key="12">
    <source>
        <dbReference type="SAM" id="Coils"/>
    </source>
</evidence>
<dbReference type="PRINTS" id="PR00344">
    <property type="entry name" value="BCTRLSENSOR"/>
</dbReference>
<keyword evidence="13" id="KW-0812">Transmembrane</keyword>
<dbReference type="EMBL" id="LROM01000134">
    <property type="protein sequence ID" value="OEZ94377.1"/>
    <property type="molecule type" value="Genomic_DNA"/>
</dbReference>
<dbReference type="SUPFAM" id="SSF55874">
    <property type="entry name" value="ATPase domain of HSP90 chaperone/DNA topoisomerase II/histidine kinase"/>
    <property type="match status" value="1"/>
</dbReference>
<evidence type="ECO:0000256" key="13">
    <source>
        <dbReference type="SAM" id="Phobius"/>
    </source>
</evidence>
<keyword evidence="17" id="KW-1185">Reference proteome</keyword>
<dbReference type="Gene3D" id="3.40.50.2300">
    <property type="match status" value="3"/>
</dbReference>
<evidence type="ECO:0000256" key="6">
    <source>
        <dbReference type="ARBA" id="ARBA00022777"/>
    </source>
</evidence>
<keyword evidence="6" id="KW-0418">Kinase</keyword>
<keyword evidence="12" id="KW-0175">Coiled coil</keyword>
<dbReference type="Gene3D" id="1.10.287.130">
    <property type="match status" value="1"/>
</dbReference>
<dbReference type="Gene3D" id="3.30.565.10">
    <property type="entry name" value="Histidine kinase-like ATPase, C-terminal domain"/>
    <property type="match status" value="1"/>
</dbReference>
<dbReference type="InterPro" id="IPR029016">
    <property type="entry name" value="GAF-like_dom_sf"/>
</dbReference>
<evidence type="ECO:0000256" key="3">
    <source>
        <dbReference type="ARBA" id="ARBA00022553"/>
    </source>
</evidence>
<evidence type="ECO:0000256" key="1">
    <source>
        <dbReference type="ARBA" id="ARBA00000085"/>
    </source>
</evidence>
<dbReference type="SMART" id="SM00387">
    <property type="entry name" value="HATPase_c"/>
    <property type="match status" value="1"/>
</dbReference>
<reference evidence="17" key="1">
    <citation type="journal article" date="2016" name="Front. Microbiol.">
        <title>Molecular Keys to the Janthinobacterium and Duganella spp. Interaction with the Plant Pathogen Fusarium graminearum.</title>
        <authorList>
            <person name="Haack F.S."/>
            <person name="Poehlein A."/>
            <person name="Kroger C."/>
            <person name="Voigt C.A."/>
            <person name="Piepenbring M."/>
            <person name="Bode H.B."/>
            <person name="Daniel R."/>
            <person name="Schafer W."/>
            <person name="Streit W.R."/>
        </authorList>
    </citation>
    <scope>NUCLEOTIDE SEQUENCE [LARGE SCALE GENOMIC DNA]</scope>
    <source>
        <strain evidence="17">T54</strain>
    </source>
</reference>
<dbReference type="PROSITE" id="PS50110">
    <property type="entry name" value="RESPONSE_REGULATORY"/>
    <property type="match status" value="3"/>
</dbReference>
<dbReference type="InterPro" id="IPR036890">
    <property type="entry name" value="HATPase_C_sf"/>
</dbReference>
<sequence>MPNKSSMDDQSFRRILARNITLPLASGVVSAGVFVVLLIYLITTMNWVEHSERVIGSANEISKQMVDMETGMRGYLLAGDEAFLEPYVLSKPKVKASIETLLQLVEDNPAQVDRLRNIQAQHAGWDKYAQEMVAIRAANGDVTGPVKTARGKTQFDEIRRLLDAFISTEARMRQERNDTARTVTIVVAAVYLLLTLGVGGALAWFGRRELLGLSRVYNDVLLQHTEHADLLQQQAWLRTGQSELAQQGIGQMALPQLSSALLQFLARYMDVVVGALYLRAPDGSFHRVASYGFSAEWDAREQKMHPSETLVAQAALERRLIRLDQVPVDYIQVSSGLGTGPAASVMLAPLDNDGVINGVVELGLLRPITTRDVDFLNLVKGNIGNAIEASHSRQRLQEVLAETQQLNEELQVQQEELRTANEELEEQSRVLEESQASLENQKAELEQTNEQLAEQGQALDQKNAALTQAQQDLEDRAAELERASQYKSQFLANMSHELRTPLNSSLILAKLLSENSLGNLNDEQVRFANTIYSAGNDLLNLINDILDISKVEAGKLELVPEQLSLRHVAEGMGMVFEPLAQQKKLAFQVQVADDVPPHMVSDRQRLEQILKNLLSNALKFTSTGQITLSLERVGSDAVAFSVHDTGIGIRPEDQLGIFNAFQQADGTTSRKYGGTGLGLSISRDLAHLLGGSISLASEVGQGSCFTLTMPLAFTAPEAGPRLGSASAPAELDADGHTHAPAVLQPVSVPAAAPWKAMAPKPAAAPTEPPPPRVRPFEDDRDEIDAVPHGVASRRTVLVIEDDANFARILYDLAHEKQYRCLVAFHADEGLELARQYRPDAVLLDIRLPDRSGLSVLQLLKDDATTRHIPVHVVSGSENGEAALHLGAIGYALKPATRDQLVDVFRLIETKLTQKIKRVLLVEDDDRQRDSVVQLISDDDVEIVAVGTGEEALALLRTTIYDCMIIDLKLPDMQGNELLQKMAGEQLAAFPPVIVYTGRNLSRAEEADLHKYSRSIIIKGARSPERLLDEVTLFLHKVEADLSSERQTMLRTVRSRDRVFEGRRILLVDDDVRNIFALTSALEQKGVLVEVGRNGFEAIEKMDANPDIDLVLMDVMMPGMDGLEATRRIRADARFERLPIIAITAKAMKDDQEQCLAAGASDYLAKPIDLSRLYSLLRVWMPNGERGG</sequence>
<feature type="transmembrane region" description="Helical" evidence="13">
    <location>
        <begin position="20"/>
        <end position="43"/>
    </location>
</feature>
<dbReference type="InterPro" id="IPR005467">
    <property type="entry name" value="His_kinase_dom"/>
</dbReference>
<dbReference type="InterPro" id="IPR004358">
    <property type="entry name" value="Sig_transdc_His_kin-like_C"/>
</dbReference>
<feature type="coiled-coil region" evidence="12">
    <location>
        <begin position="389"/>
        <end position="483"/>
    </location>
</feature>
<proteinExistence type="predicted"/>
<dbReference type="OrthoDB" id="9796305at2"/>
<dbReference type="CDD" id="cd00082">
    <property type="entry name" value="HisKA"/>
    <property type="match status" value="1"/>
</dbReference>
<dbReference type="CDD" id="cd17546">
    <property type="entry name" value="REC_hyHK_CKI1_RcsC-like"/>
    <property type="match status" value="1"/>
</dbReference>
<dbReference type="InterPro" id="IPR003594">
    <property type="entry name" value="HATPase_dom"/>
</dbReference>
<protein>
    <recommendedName>
        <fullName evidence="10">Virulence sensor protein BvgS</fullName>
        <ecNumber evidence="2">2.7.13.3</ecNumber>
    </recommendedName>
</protein>
<dbReference type="AlphaFoldDB" id="A0A1E7WC11"/>
<feature type="modified residue" description="4-aspartylphosphate" evidence="11">
    <location>
        <position position="844"/>
    </location>
</feature>
<dbReference type="InterPro" id="IPR011006">
    <property type="entry name" value="CheY-like_superfamily"/>
</dbReference>
<dbReference type="SMART" id="SM00388">
    <property type="entry name" value="HisKA"/>
    <property type="match status" value="1"/>
</dbReference>
<comment type="caution">
    <text evidence="16">The sequence shown here is derived from an EMBL/GenBank/DDBJ whole genome shotgun (WGS) entry which is preliminary data.</text>
</comment>